<organism evidence="1 2">
    <name type="scientific">Nocardia tenerifensis</name>
    <dbReference type="NCBI Taxonomy" id="228006"/>
    <lineage>
        <taxon>Bacteria</taxon>
        <taxon>Bacillati</taxon>
        <taxon>Actinomycetota</taxon>
        <taxon>Actinomycetes</taxon>
        <taxon>Mycobacteriales</taxon>
        <taxon>Nocardiaceae</taxon>
        <taxon>Nocardia</taxon>
    </lineage>
</organism>
<evidence type="ECO:0000313" key="1">
    <source>
        <dbReference type="EMBL" id="PXX71682.1"/>
    </source>
</evidence>
<dbReference type="AlphaFoldDB" id="A0A318KHD8"/>
<evidence type="ECO:0008006" key="3">
    <source>
        <dbReference type="Google" id="ProtNLM"/>
    </source>
</evidence>
<proteinExistence type="predicted"/>
<protein>
    <recommendedName>
        <fullName evidence="3">Virulence factor SrfB</fullName>
    </recommendedName>
</protein>
<sequence>MPLYGTPREGAVAEMNQGLTVRCVGDPAVFRAEGSGRFTVCESDGRFRLPVLELAPLAHGSVIRLIDLRPELASARGPLADRVLASWTAAPLSGTTFVDPVRTDPTEVEALAPGHPDEQITVAWIGTFVAEPDPPREFRMVVQLSLESSAPKVAGRKVSDIPRHPGWVALDFGTSNSTAVLFDQDNLSERPLARQQAAALRDQVVALLRDPSLPPTHARQFAGMMDAIARTVPTIGESTGDARDRLVAALDSEPVDNPRHRLTVLYGVLLGLERALPGLGAPLRSWLADRLHGCYDAAFAVPGLDGLQLFPVELDAATGGHELPSRIEVTGIAPLAVQLSADDDPSAEPALGRYHHGLKQYLGKPQGRIVDAGTGETTTVSTDDLIEAALWFLIERTDDFIAAHPGSLARGRLNQAVLTYPTVAPPIVRHRLRELMRHPRLRDGLDLVETSYDEAVAAVMFFLMRDFGGEFEIGIEAVKARYRFVSQSPPAWKQNILVIDIGGGTTDIALVTMVLADRTAPDPGADIESPWYGRYYVLTPKVRGSSGHLQLGGEYLTLRVFHWLKAVVVDLLLTTFPANYGTPIQSLPRNFRRDEKYRSDSLVHAVRADCEDRDVLDALESVLPTRWRTDQHNEQAFWLLWRLADRAKAALGRPDAVPFPLTRSELVQLVHATTAGAGLSATELERLPQRQLGVHEFGQLIAEPLAEVMRLATGLVLDAFKSEPAEKLDRIILTGKTSALTQVRHALSADFGRGDDSGAHINWDSSGVTVEHEYAKSATAIGACWAESIRQYGVDLDNAHRRLREGKTVLAVEVENLFYNLPCSFRIKEQEGAAVRLTSRTELVQLDADPIGKARGEGEWDALTPAVSVYRVISGGHDALWGNFRFEEYARHEQPPSVLDSAVWPHEIKAQLEVTQELDLSIHLCRGGPHYVVAGPSISVLDAIREVFGPEFCGPDGTVPDVLPGDILVDSIIGGSTTRSRSVVFPAGEPLSFDATFFENNSAPADLGIEGLQARTDLDAPVGRRAAGAAARWEFTLHYPGGQKRIGELRQPVLSAGRFPTRYHATLDRRGRLRVHGGALPYRTATSLSQVESDPGRVHTVRLPAVRAPLDEARDPFSGAH</sequence>
<gene>
    <name evidence="1" type="ORF">DFR70_1011116</name>
</gene>
<comment type="caution">
    <text evidence="1">The sequence shown here is derived from an EMBL/GenBank/DDBJ whole genome shotgun (WGS) entry which is preliminary data.</text>
</comment>
<dbReference type="InterPro" id="IPR043129">
    <property type="entry name" value="ATPase_NBD"/>
</dbReference>
<name>A0A318KHD8_9NOCA</name>
<reference evidence="1 2" key="1">
    <citation type="submission" date="2018-05" db="EMBL/GenBank/DDBJ databases">
        <title>Genomic Encyclopedia of Type Strains, Phase IV (KMG-IV): sequencing the most valuable type-strain genomes for metagenomic binning, comparative biology and taxonomic classification.</title>
        <authorList>
            <person name="Goeker M."/>
        </authorList>
    </citation>
    <scope>NUCLEOTIDE SEQUENCE [LARGE SCALE GENOMIC DNA]</scope>
    <source>
        <strain evidence="1 2">DSM 44704</strain>
    </source>
</reference>
<dbReference type="Proteomes" id="UP000247569">
    <property type="component" value="Unassembled WGS sequence"/>
</dbReference>
<evidence type="ECO:0000313" key="2">
    <source>
        <dbReference type="Proteomes" id="UP000247569"/>
    </source>
</evidence>
<dbReference type="EMBL" id="QJKF01000001">
    <property type="protein sequence ID" value="PXX71682.1"/>
    <property type="molecule type" value="Genomic_DNA"/>
</dbReference>
<dbReference type="Gene3D" id="3.30.420.40">
    <property type="match status" value="2"/>
</dbReference>
<keyword evidence="2" id="KW-1185">Reference proteome</keyword>
<accession>A0A318KHD8</accession>
<dbReference type="SUPFAM" id="SSF53067">
    <property type="entry name" value="Actin-like ATPase domain"/>
    <property type="match status" value="1"/>
</dbReference>
<dbReference type="Gene3D" id="3.90.640.10">
    <property type="entry name" value="Actin, Chain A, domain 4"/>
    <property type="match status" value="1"/>
</dbReference>